<feature type="region of interest" description="Disordered" evidence="1">
    <location>
        <begin position="1"/>
        <end position="351"/>
    </location>
</feature>
<feature type="compositionally biased region" description="Basic and acidic residues" evidence="1">
    <location>
        <begin position="304"/>
        <end position="317"/>
    </location>
</feature>
<feature type="compositionally biased region" description="Low complexity" evidence="1">
    <location>
        <begin position="239"/>
        <end position="261"/>
    </location>
</feature>
<evidence type="ECO:0000313" key="2">
    <source>
        <dbReference type="EMBL" id="RMS52116.1"/>
    </source>
</evidence>
<organism evidence="2 3">
    <name type="scientific">Pseudomonas aeruginosa</name>
    <dbReference type="NCBI Taxonomy" id="287"/>
    <lineage>
        <taxon>Bacteria</taxon>
        <taxon>Pseudomonadati</taxon>
        <taxon>Pseudomonadota</taxon>
        <taxon>Gammaproteobacteria</taxon>
        <taxon>Pseudomonadales</taxon>
        <taxon>Pseudomonadaceae</taxon>
        <taxon>Pseudomonas</taxon>
    </lineage>
</organism>
<name>A0A3M5DQA8_PSEAI</name>
<accession>A0A3M5DQA8</accession>
<dbReference type="AlphaFoldDB" id="A0A3M5DQA8"/>
<feature type="compositionally biased region" description="Basic and acidic residues" evidence="1">
    <location>
        <begin position="339"/>
        <end position="351"/>
    </location>
</feature>
<proteinExistence type="predicted"/>
<comment type="caution">
    <text evidence="2">The sequence shown here is derived from an EMBL/GenBank/DDBJ whole genome shotgun (WGS) entry which is preliminary data.</text>
</comment>
<feature type="compositionally biased region" description="Basic residues" evidence="1">
    <location>
        <begin position="122"/>
        <end position="137"/>
    </location>
</feature>
<feature type="compositionally biased region" description="Low complexity" evidence="1">
    <location>
        <begin position="164"/>
        <end position="174"/>
    </location>
</feature>
<feature type="compositionally biased region" description="Low complexity" evidence="1">
    <location>
        <begin position="73"/>
        <end position="87"/>
    </location>
</feature>
<feature type="compositionally biased region" description="Basic and acidic residues" evidence="1">
    <location>
        <begin position="88"/>
        <end position="99"/>
    </location>
</feature>
<evidence type="ECO:0000256" key="1">
    <source>
        <dbReference type="SAM" id="MobiDB-lite"/>
    </source>
</evidence>
<evidence type="ECO:0000313" key="3">
    <source>
        <dbReference type="Proteomes" id="UP000270834"/>
    </source>
</evidence>
<gene>
    <name evidence="2" type="ORF">ALP65_02356</name>
</gene>
<sequence length="351" mass="37790">MAESPGRGQQPVDHRRDPSGTSPGRHQQHAGTDPGNRLAAQGRQGKRQDDQRRPSRRAARRAGRIDRAEPAVAPGAGRQQPAAGPRQEPARSAHREDLAPGKGNPRPAGADQREAPRAVGKDRRRAVQGRRPGGRHRQPAEPGERQEPASLRLPPACHRPPQRAHPAQPRDQAATGQPDPVQPGPRGTDQRPARQPAAVAHPLQAETGAAQDQGRPEPGRRDRRPAPRPVRTEPGTRQAGDPAAIPGRPARPAAQRAGHAGTAQGSRHPVGNPFRVARTAQPRTQRAAQRSDHLAVEPETVAFHQREPAHHPRRADVLDSQQPAARPVLVQDDPDPAEEPAHRDPLGLRGA</sequence>
<dbReference type="Proteomes" id="UP000270834">
    <property type="component" value="Unassembled WGS sequence"/>
</dbReference>
<feature type="compositionally biased region" description="Basic and acidic residues" evidence="1">
    <location>
        <begin position="111"/>
        <end position="121"/>
    </location>
</feature>
<feature type="compositionally biased region" description="Low complexity" evidence="1">
    <location>
        <begin position="277"/>
        <end position="288"/>
    </location>
</feature>
<feature type="compositionally biased region" description="Basic and acidic residues" evidence="1">
    <location>
        <begin position="138"/>
        <end position="147"/>
    </location>
</feature>
<protein>
    <submittedName>
        <fullName evidence="2">Uncharacterized protein</fullName>
    </submittedName>
</protein>
<dbReference type="EMBL" id="RBSQ01000810">
    <property type="protein sequence ID" value="RMS52116.1"/>
    <property type="molecule type" value="Genomic_DNA"/>
</dbReference>
<reference evidence="2 3" key="1">
    <citation type="submission" date="2018-08" db="EMBL/GenBank/DDBJ databases">
        <title>Recombination of ecologically and evolutionarily significant loci maintains genetic cohesion in the Pseudomonas syringae species complex.</title>
        <authorList>
            <person name="Dillon M."/>
            <person name="Thakur S."/>
            <person name="Almeida R.N.D."/>
            <person name="Weir B.S."/>
            <person name="Guttman D.S."/>
        </authorList>
    </citation>
    <scope>NUCLEOTIDE SEQUENCE [LARGE SCALE GENOMIC DNA]</scope>
    <source>
        <strain evidence="2 3">ICMP 7846</strain>
    </source>
</reference>